<evidence type="ECO:0000313" key="4">
    <source>
        <dbReference type="EMBL" id="SFB62891.1"/>
    </source>
</evidence>
<dbReference type="InterPro" id="IPR024516">
    <property type="entry name" value="Mce_C"/>
</dbReference>
<dbReference type="InterPro" id="IPR003399">
    <property type="entry name" value="Mce/MlaD"/>
</dbReference>
<dbReference type="PANTHER" id="PTHR33371">
    <property type="entry name" value="INTERMEMBRANE PHOSPHOLIPID TRANSPORT SYSTEM BINDING PROTEIN MLAD-RELATED"/>
    <property type="match status" value="1"/>
</dbReference>
<accession>A0A1I1CJN6</accession>
<dbReference type="OrthoDB" id="5241191at2"/>
<dbReference type="NCBIfam" id="TIGR00996">
    <property type="entry name" value="Mtu_fam_mce"/>
    <property type="match status" value="1"/>
</dbReference>
<gene>
    <name evidence="4" type="ORF">SAMN05216266_1326</name>
</gene>
<evidence type="ECO:0000313" key="5">
    <source>
        <dbReference type="Proteomes" id="UP000243799"/>
    </source>
</evidence>
<keyword evidence="5" id="KW-1185">Reference proteome</keyword>
<dbReference type="PANTHER" id="PTHR33371:SF18">
    <property type="entry name" value="MCE-FAMILY PROTEIN MCE3C"/>
    <property type="match status" value="1"/>
</dbReference>
<dbReference type="AlphaFoldDB" id="A0A1I1CJN6"/>
<dbReference type="STRING" id="490629.SAMN05216266_1326"/>
<keyword evidence="1" id="KW-0812">Transmembrane</keyword>
<feature type="domain" description="Mammalian cell entry C-terminal" evidence="3">
    <location>
        <begin position="117"/>
        <end position="304"/>
    </location>
</feature>
<protein>
    <submittedName>
        <fullName evidence="4">Phospholipid/cholesterol/gamma-HCH transport system substrate-binding protein</fullName>
    </submittedName>
</protein>
<name>A0A1I1CJN6_9PSEU</name>
<sequence length="330" mass="35191">MKSFHERNPVTVGSIGALVMLVLGLVVYQADDLPIIGGGTTYTAQFTEAAGLRSGDEVRVAGVKVGEVDRIELEDDHATVTFTVSGIWLGDRTTAGIKIKTLLGQKNLVLDPLGRGNLDPAQPIPRERTTSPYDVNEAFGDLATAAGAIDTDQLAEAFRTLSDTLGATAPEDVHSALDGMSAVSRTLASRDEDLRTLLAETNEITTTIGDRTGQFESLIKNGNILLTELNARKDAIGRLFTGTRDLAEELQGLVADNQATLGPALDQLDRVATVLRRNQDKLTESLRLAGPFYRLVGNAVGNGRWVEGYICGLVPAQQPGSCIPPRNGGR</sequence>
<keyword evidence="1" id="KW-0472">Membrane</keyword>
<organism evidence="4 5">
    <name type="scientific">Amycolatopsis marina</name>
    <dbReference type="NCBI Taxonomy" id="490629"/>
    <lineage>
        <taxon>Bacteria</taxon>
        <taxon>Bacillati</taxon>
        <taxon>Actinomycetota</taxon>
        <taxon>Actinomycetes</taxon>
        <taxon>Pseudonocardiales</taxon>
        <taxon>Pseudonocardiaceae</taxon>
        <taxon>Amycolatopsis</taxon>
    </lineage>
</organism>
<dbReference type="InterPro" id="IPR005693">
    <property type="entry name" value="Mce"/>
</dbReference>
<dbReference type="Pfam" id="PF02470">
    <property type="entry name" value="MlaD"/>
    <property type="match status" value="1"/>
</dbReference>
<dbReference type="GO" id="GO:0005576">
    <property type="term" value="C:extracellular region"/>
    <property type="evidence" value="ECO:0007669"/>
    <property type="project" value="TreeGrafter"/>
</dbReference>
<evidence type="ECO:0000259" key="3">
    <source>
        <dbReference type="Pfam" id="PF11887"/>
    </source>
</evidence>
<dbReference type="Proteomes" id="UP000243799">
    <property type="component" value="Unassembled WGS sequence"/>
</dbReference>
<feature type="domain" description="Mce/MlaD" evidence="2">
    <location>
        <begin position="39"/>
        <end position="112"/>
    </location>
</feature>
<dbReference type="PRINTS" id="PR01782">
    <property type="entry name" value="MCEVIRFACTOR"/>
</dbReference>
<keyword evidence="1" id="KW-1133">Transmembrane helix</keyword>
<feature type="transmembrane region" description="Helical" evidence="1">
    <location>
        <begin position="12"/>
        <end position="30"/>
    </location>
</feature>
<evidence type="ECO:0000259" key="2">
    <source>
        <dbReference type="Pfam" id="PF02470"/>
    </source>
</evidence>
<dbReference type="EMBL" id="FOKG01000032">
    <property type="protein sequence ID" value="SFB62891.1"/>
    <property type="molecule type" value="Genomic_DNA"/>
</dbReference>
<reference evidence="5" key="1">
    <citation type="submission" date="2016-10" db="EMBL/GenBank/DDBJ databases">
        <authorList>
            <person name="Varghese N."/>
            <person name="Submissions S."/>
        </authorList>
    </citation>
    <scope>NUCLEOTIDE SEQUENCE [LARGE SCALE GENOMIC DNA]</scope>
    <source>
        <strain evidence="5">CGMCC 4.3568</strain>
    </source>
</reference>
<proteinExistence type="predicted"/>
<evidence type="ECO:0000256" key="1">
    <source>
        <dbReference type="SAM" id="Phobius"/>
    </source>
</evidence>
<dbReference type="Pfam" id="PF11887">
    <property type="entry name" value="Mce4_CUP1"/>
    <property type="match status" value="1"/>
</dbReference>
<dbReference type="RefSeq" id="WP_091679242.1">
    <property type="nucleotide sequence ID" value="NZ_FOKG01000032.1"/>
</dbReference>
<dbReference type="InterPro" id="IPR052336">
    <property type="entry name" value="MlaD_Phospholipid_Transporter"/>
</dbReference>